<dbReference type="EMBL" id="JACHGK010000005">
    <property type="protein sequence ID" value="MBB6445215.1"/>
    <property type="molecule type" value="Genomic_DNA"/>
</dbReference>
<name>A0A7X0HQS2_9BACI</name>
<evidence type="ECO:0000259" key="1">
    <source>
        <dbReference type="Pfam" id="PF13524"/>
    </source>
</evidence>
<dbReference type="Pfam" id="PF13524">
    <property type="entry name" value="Glyco_trans_1_2"/>
    <property type="match status" value="1"/>
</dbReference>
<protein>
    <submittedName>
        <fullName evidence="2">Spore maturation protein CgeB</fullName>
    </submittedName>
</protein>
<evidence type="ECO:0000313" key="3">
    <source>
        <dbReference type="Proteomes" id="UP000531594"/>
    </source>
</evidence>
<reference evidence="2 3" key="1">
    <citation type="submission" date="2020-08" db="EMBL/GenBank/DDBJ databases">
        <title>Genomic Encyclopedia of Type Strains, Phase IV (KMG-IV): sequencing the most valuable type-strain genomes for metagenomic binning, comparative biology and taxonomic classification.</title>
        <authorList>
            <person name="Goeker M."/>
        </authorList>
    </citation>
    <scope>NUCLEOTIDE SEQUENCE [LARGE SCALE GENOMIC DNA]</scope>
    <source>
        <strain evidence="2 3">DSM 5391</strain>
    </source>
</reference>
<feature type="domain" description="Spore protein YkvP/CgeB glycosyl transferase-like" evidence="1">
    <location>
        <begin position="159"/>
        <end position="315"/>
    </location>
</feature>
<dbReference type="Proteomes" id="UP000531594">
    <property type="component" value="Unassembled WGS sequence"/>
</dbReference>
<keyword evidence="3" id="KW-1185">Reference proteome</keyword>
<organism evidence="2 3">
    <name type="scientific">Bacillus benzoevorans</name>
    <dbReference type="NCBI Taxonomy" id="1456"/>
    <lineage>
        <taxon>Bacteria</taxon>
        <taxon>Bacillati</taxon>
        <taxon>Bacillota</taxon>
        <taxon>Bacilli</taxon>
        <taxon>Bacillales</taxon>
        <taxon>Bacillaceae</taxon>
        <taxon>Bacillus</taxon>
    </lineage>
</organism>
<dbReference type="RefSeq" id="WP_184525044.1">
    <property type="nucleotide sequence ID" value="NZ_JACHGK010000005.1"/>
</dbReference>
<proteinExistence type="predicted"/>
<sequence>MKILFITSGYDGIYEHFETWIVNELEKKHEVKVLQHKTNLNIFHSLINTFQPDAAITLVGFKLPIRLLNALQNSRIKTAIWFTEDPYYIDQTSMLAEYFNYIFTIDSAAMDFYKENGHKHVFQLSLATEPQIFQPKGIHETYRSDICMVGFPYPERITFIQYLLQNTNYQIQVVGKWKKALALFQRHPQLRIHEGWVEPSKVADFYNSASIVLNTHRPFNLKQNQNRLGIVGKNINNRTFDAAACAAFQLIEFKEELPKHFKEKQEIISFKNNQELLEKLNYYLVHENERQRIAENARKRVLLEHTFAKRLDKMIHIMTTTG</sequence>
<evidence type="ECO:0000313" key="2">
    <source>
        <dbReference type="EMBL" id="MBB6445215.1"/>
    </source>
</evidence>
<accession>A0A7X0HQS2</accession>
<dbReference type="InterPro" id="IPR055259">
    <property type="entry name" value="YkvP/CgeB_Glyco_trans-like"/>
</dbReference>
<gene>
    <name evidence="2" type="ORF">HNR53_001833</name>
</gene>
<comment type="caution">
    <text evidence="2">The sequence shown here is derived from an EMBL/GenBank/DDBJ whole genome shotgun (WGS) entry which is preliminary data.</text>
</comment>
<dbReference type="Gene3D" id="3.40.50.2000">
    <property type="entry name" value="Glycogen Phosphorylase B"/>
    <property type="match status" value="1"/>
</dbReference>
<dbReference type="AlphaFoldDB" id="A0A7X0HQS2"/>